<proteinExistence type="predicted"/>
<dbReference type="WBParaSite" id="PS1159_v2.g15981.t1">
    <property type="protein sequence ID" value="PS1159_v2.g15981.t1"/>
    <property type="gene ID" value="PS1159_v2.g15981"/>
</dbReference>
<name>A0AC35FCK9_9BILA</name>
<dbReference type="Proteomes" id="UP000887580">
    <property type="component" value="Unplaced"/>
</dbReference>
<sequence>MVKFIAEHAKNSTISAVRDQAITCLGNITADCDTCRKHVMKTTIFETILDLLQTPTTLSAKLRDHYAWTLRNIIHPSATAPHLNILLTEMEREKMFKIAIGLITLPPPDVSIIQGVELLHDWIMIDGEKSVGVSIVENETLMNHLLQILFKVLEILFLMMMM</sequence>
<reference evidence="2" key="1">
    <citation type="submission" date="2022-11" db="UniProtKB">
        <authorList>
            <consortium name="WormBaseParasite"/>
        </authorList>
    </citation>
    <scope>IDENTIFICATION</scope>
</reference>
<evidence type="ECO:0000313" key="2">
    <source>
        <dbReference type="WBParaSite" id="PS1159_v2.g15981.t1"/>
    </source>
</evidence>
<accession>A0AC35FCK9</accession>
<evidence type="ECO:0000313" key="1">
    <source>
        <dbReference type="Proteomes" id="UP000887580"/>
    </source>
</evidence>
<organism evidence="1 2">
    <name type="scientific">Panagrolaimus sp. PS1159</name>
    <dbReference type="NCBI Taxonomy" id="55785"/>
    <lineage>
        <taxon>Eukaryota</taxon>
        <taxon>Metazoa</taxon>
        <taxon>Ecdysozoa</taxon>
        <taxon>Nematoda</taxon>
        <taxon>Chromadorea</taxon>
        <taxon>Rhabditida</taxon>
        <taxon>Tylenchina</taxon>
        <taxon>Panagrolaimomorpha</taxon>
        <taxon>Panagrolaimoidea</taxon>
        <taxon>Panagrolaimidae</taxon>
        <taxon>Panagrolaimus</taxon>
    </lineage>
</organism>
<protein>
    <submittedName>
        <fullName evidence="2">Uncharacterized protein</fullName>
    </submittedName>
</protein>